<organism evidence="1 2">
    <name type="scientific">Agrocybe chaxingu</name>
    <dbReference type="NCBI Taxonomy" id="84603"/>
    <lineage>
        <taxon>Eukaryota</taxon>
        <taxon>Fungi</taxon>
        <taxon>Dikarya</taxon>
        <taxon>Basidiomycota</taxon>
        <taxon>Agaricomycotina</taxon>
        <taxon>Agaricomycetes</taxon>
        <taxon>Agaricomycetidae</taxon>
        <taxon>Agaricales</taxon>
        <taxon>Agaricineae</taxon>
        <taxon>Strophariaceae</taxon>
        <taxon>Agrocybe</taxon>
    </lineage>
</organism>
<dbReference type="EMBL" id="JANKHO010001971">
    <property type="protein sequence ID" value="KAJ3496116.1"/>
    <property type="molecule type" value="Genomic_DNA"/>
</dbReference>
<gene>
    <name evidence="1" type="ORF">NLJ89_g10530</name>
</gene>
<dbReference type="OrthoDB" id="2745898at2759"/>
<dbReference type="AlphaFoldDB" id="A0A9W8JQZ3"/>
<dbReference type="Proteomes" id="UP001148786">
    <property type="component" value="Unassembled WGS sequence"/>
</dbReference>
<name>A0A9W8JQZ3_9AGAR</name>
<protein>
    <submittedName>
        <fullName evidence="1">Uncharacterized protein</fullName>
    </submittedName>
</protein>
<proteinExistence type="predicted"/>
<sequence>MINTFPQELFDRFVDELVPPDAGSVSRSIRACLFVSPLRHRALSLIFKKITVYLNHPSETRQRLTNLLRIIPPRSRTSLNGIRPYIKEIAFKFDFKGTQAAARDCLQVILSCREFADLIKALQGKDYGVRGLAFDIQTPFASYHPGPEVVKALLPIITSPFLRSLKLTNVTEVPVTFLAGAHVDELLLKRVQFQESSRLGGRRLTAVARWPQIRSLTCDAPLSKVLLNPTSTSPFRNLERFERACKGPEQVSEAWKIIFMAADTLRDITIEGDDELLHCDGKRAYISRAPNLTSLHLTYPPRLRFDVELNTGRESVAFFTAMLAVPAPMSKLEKLTLTGHLSGGPDAPGISLGGTDNILLAEAKPEWEALDNLLTGPKYPSLKVLKLRFSFDVFVINRLLALEQLGVGVECPYAWTADGDREAFVEMIASHLPALLPQIDSSPRIQFLVEIVDS</sequence>
<comment type="caution">
    <text evidence="1">The sequence shown here is derived from an EMBL/GenBank/DDBJ whole genome shotgun (WGS) entry which is preliminary data.</text>
</comment>
<evidence type="ECO:0000313" key="2">
    <source>
        <dbReference type="Proteomes" id="UP001148786"/>
    </source>
</evidence>
<evidence type="ECO:0000313" key="1">
    <source>
        <dbReference type="EMBL" id="KAJ3496116.1"/>
    </source>
</evidence>
<keyword evidence="2" id="KW-1185">Reference proteome</keyword>
<reference evidence="1" key="1">
    <citation type="submission" date="2022-07" db="EMBL/GenBank/DDBJ databases">
        <title>Genome Sequence of Agrocybe chaxingu.</title>
        <authorList>
            <person name="Buettner E."/>
        </authorList>
    </citation>
    <scope>NUCLEOTIDE SEQUENCE</scope>
    <source>
        <strain evidence="1">MP-N11</strain>
    </source>
</reference>
<accession>A0A9W8JQZ3</accession>